<dbReference type="Pfam" id="PF04963">
    <property type="entry name" value="Sigma54_CBD"/>
    <property type="match status" value="1"/>
</dbReference>
<dbReference type="NCBIfam" id="TIGR02395">
    <property type="entry name" value="rpoN_sigma"/>
    <property type="match status" value="1"/>
</dbReference>
<evidence type="ECO:0000256" key="1">
    <source>
        <dbReference type="ARBA" id="ARBA00008798"/>
    </source>
</evidence>
<name>A0ABW0KG36_9BACL</name>
<dbReference type="InterPro" id="IPR007634">
    <property type="entry name" value="RNA_pol_sigma_54_DNA-bd"/>
</dbReference>
<feature type="domain" description="RNA polymerase sigma factor 54 DNA-binding" evidence="9">
    <location>
        <begin position="315"/>
        <end position="473"/>
    </location>
</feature>
<evidence type="ECO:0000256" key="2">
    <source>
        <dbReference type="ARBA" id="ARBA00022478"/>
    </source>
</evidence>
<evidence type="ECO:0000313" key="12">
    <source>
        <dbReference type="Proteomes" id="UP001596044"/>
    </source>
</evidence>
<dbReference type="Gene3D" id="1.10.10.60">
    <property type="entry name" value="Homeodomain-like"/>
    <property type="match status" value="1"/>
</dbReference>
<dbReference type="PANTHER" id="PTHR32248">
    <property type="entry name" value="RNA POLYMERASE SIGMA-54 FACTOR"/>
    <property type="match status" value="1"/>
</dbReference>
<evidence type="ECO:0000256" key="8">
    <source>
        <dbReference type="ARBA" id="ARBA00023163"/>
    </source>
</evidence>
<keyword evidence="5" id="KW-0805">Transcription regulation</keyword>
<keyword evidence="7" id="KW-0238">DNA-binding</keyword>
<dbReference type="Gene3D" id="1.10.10.1330">
    <property type="entry name" value="RNA polymerase sigma-54 factor, core-binding domain"/>
    <property type="match status" value="1"/>
</dbReference>
<dbReference type="InterPro" id="IPR000394">
    <property type="entry name" value="RNA_pol_sigma_54"/>
</dbReference>
<evidence type="ECO:0000259" key="9">
    <source>
        <dbReference type="Pfam" id="PF04552"/>
    </source>
</evidence>
<keyword evidence="12" id="KW-1185">Reference proteome</keyword>
<dbReference type="PROSITE" id="PS00717">
    <property type="entry name" value="SIGMA54_1"/>
    <property type="match status" value="1"/>
</dbReference>
<dbReference type="EMBL" id="JBHSMJ010000042">
    <property type="protein sequence ID" value="MFC5452125.1"/>
    <property type="molecule type" value="Genomic_DNA"/>
</dbReference>
<dbReference type="PIRSF" id="PIRSF000774">
    <property type="entry name" value="RpoN"/>
    <property type="match status" value="1"/>
</dbReference>
<proteinExistence type="inferred from homology"/>
<sequence>MRTGYGMYQQQAARMLLTPQLRQAIRLLQLSTPELLEVVQQELEANPVLEYAIDEASPADSIYRRGQERIGSSDRHDQALMNIADQAASLENHLSHQLNLTRQLPKTIRQAIRYMIGNLDDNGYLTLTDREISERLHISAEDNQQALSVLHGFDPAGVGARSLQECLLLQIRQLPMPPQSHDLIMALIRNHLQDVADYRINKLSSLLQTPVQHIQAAIARIQSLNPRPGAAFHREEVRYIVPDVIIQPINGQFSVVPHDTAMPRLTLSRYYERMAAGSAATEATAATADTTEFADTTESKATAYATEAEQQEVQKFLLSRLNAAKFFVKCVEQRRSTILRVAQAILEEQADFFAKGAAHLKPLTLRQVAEKLAIHESTVSRATAGKYAQTPWGIYELKHFFPYGLQTQAGDSTSAERVKARIKEWVAGENGSKPYSDQKLTDLLQGAGIQISRRTVMKYREELGIPSSVRRKQFHP</sequence>
<evidence type="ECO:0000256" key="7">
    <source>
        <dbReference type="ARBA" id="ARBA00023125"/>
    </source>
</evidence>
<organism evidence="11 12">
    <name type="scientific">Paenibacillus aestuarii</name>
    <dbReference type="NCBI Taxonomy" id="516965"/>
    <lineage>
        <taxon>Bacteria</taxon>
        <taxon>Bacillati</taxon>
        <taxon>Bacillota</taxon>
        <taxon>Bacilli</taxon>
        <taxon>Bacillales</taxon>
        <taxon>Paenibacillaceae</taxon>
        <taxon>Paenibacillus</taxon>
    </lineage>
</organism>
<evidence type="ECO:0000256" key="4">
    <source>
        <dbReference type="ARBA" id="ARBA00022695"/>
    </source>
</evidence>
<reference evidence="12" key="1">
    <citation type="journal article" date="2019" name="Int. J. Syst. Evol. Microbiol.">
        <title>The Global Catalogue of Microorganisms (GCM) 10K type strain sequencing project: providing services to taxonomists for standard genome sequencing and annotation.</title>
        <authorList>
            <consortium name="The Broad Institute Genomics Platform"/>
            <consortium name="The Broad Institute Genome Sequencing Center for Infectious Disease"/>
            <person name="Wu L."/>
            <person name="Ma J."/>
        </authorList>
    </citation>
    <scope>NUCLEOTIDE SEQUENCE [LARGE SCALE GENOMIC DNA]</scope>
    <source>
        <strain evidence="12">KACC 11904</strain>
    </source>
</reference>
<dbReference type="RefSeq" id="WP_270877882.1">
    <property type="nucleotide sequence ID" value="NZ_JAQFVF010000010.1"/>
</dbReference>
<comment type="similarity">
    <text evidence="1">Belongs to the sigma-54 factor family.</text>
</comment>
<dbReference type="Proteomes" id="UP001596044">
    <property type="component" value="Unassembled WGS sequence"/>
</dbReference>
<feature type="domain" description="RNA polymerase sigma factor 54 core-binding" evidence="10">
    <location>
        <begin position="81"/>
        <end position="271"/>
    </location>
</feature>
<gene>
    <name evidence="11" type="primary">rpoN</name>
    <name evidence="11" type="ORF">ACFPOG_28360</name>
</gene>
<comment type="caution">
    <text evidence="11">The sequence shown here is derived from an EMBL/GenBank/DDBJ whole genome shotgun (WGS) entry which is preliminary data.</text>
</comment>
<dbReference type="PROSITE" id="PS50044">
    <property type="entry name" value="SIGMA54_3"/>
    <property type="match status" value="1"/>
</dbReference>
<evidence type="ECO:0000313" key="11">
    <source>
        <dbReference type="EMBL" id="MFC5452125.1"/>
    </source>
</evidence>
<evidence type="ECO:0000256" key="6">
    <source>
        <dbReference type="ARBA" id="ARBA00023082"/>
    </source>
</evidence>
<keyword evidence="4" id="KW-0548">Nucleotidyltransferase</keyword>
<evidence type="ECO:0000256" key="5">
    <source>
        <dbReference type="ARBA" id="ARBA00023015"/>
    </source>
</evidence>
<keyword evidence="3" id="KW-0808">Transferase</keyword>
<evidence type="ECO:0000256" key="3">
    <source>
        <dbReference type="ARBA" id="ARBA00022679"/>
    </source>
</evidence>
<protein>
    <submittedName>
        <fullName evidence="11">RNA polymerase factor sigma-54</fullName>
    </submittedName>
</protein>
<dbReference type="Pfam" id="PF04552">
    <property type="entry name" value="Sigma54_DBD"/>
    <property type="match status" value="1"/>
</dbReference>
<accession>A0ABW0KG36</accession>
<keyword evidence="8" id="KW-0804">Transcription</keyword>
<dbReference type="InterPro" id="IPR007046">
    <property type="entry name" value="RNA_pol_sigma_54_core-bd"/>
</dbReference>
<dbReference type="InterPro" id="IPR038709">
    <property type="entry name" value="RpoN_core-bd_sf"/>
</dbReference>
<dbReference type="PANTHER" id="PTHR32248:SF4">
    <property type="entry name" value="RNA POLYMERASE SIGMA-54 FACTOR"/>
    <property type="match status" value="1"/>
</dbReference>
<evidence type="ECO:0000259" key="10">
    <source>
        <dbReference type="Pfam" id="PF04963"/>
    </source>
</evidence>
<keyword evidence="2" id="KW-0240">DNA-directed RNA polymerase</keyword>
<keyword evidence="6" id="KW-0731">Sigma factor</keyword>
<dbReference type="Pfam" id="PF00309">
    <property type="entry name" value="Sigma54_AID"/>
    <property type="match status" value="1"/>
</dbReference>